<sequence>MSSRLALLALMILPLAACEGTGFNLGQNSESEASTGPRPPAVSPLEQPIETGAGTRPVSTAERVTYNTAAFSARGNEPFWAVDVAGNTAMYKTPENQRGSAVRVDRITFAEGVEFIGVRSGRPFALNIRSKQCRDSMSGDRFPMTAVLTTAGRQQTGCAGPATAEVAAAVAAIRAPVPAAPKAAATRSSTRPAAPRPAATPAPAAETSAPAQVETPASNAATESSTSAPATTPAPTTTPTTPSTPPAPESNSNSSTTTTTTKPSVPAPTMVLPSTPPSTGASTSTENSDDTTD</sequence>
<keyword evidence="2" id="KW-0732">Signal</keyword>
<protein>
    <submittedName>
        <fullName evidence="3">Uncharacterized protein</fullName>
    </submittedName>
</protein>
<feature type="region of interest" description="Disordered" evidence="1">
    <location>
        <begin position="181"/>
        <end position="293"/>
    </location>
</feature>
<name>A0A926GD54_9RHOB</name>
<evidence type="ECO:0000313" key="3">
    <source>
        <dbReference type="EMBL" id="MBC9246945.1"/>
    </source>
</evidence>
<feature type="chain" id="PRO_5037486510" evidence="2">
    <location>
        <begin position="18"/>
        <end position="293"/>
    </location>
</feature>
<proteinExistence type="predicted"/>
<gene>
    <name evidence="3" type="ORF">H4P12_09490</name>
</gene>
<comment type="caution">
    <text evidence="3">The sequence shown here is derived from an EMBL/GenBank/DDBJ whole genome shotgun (WGS) entry which is preliminary data.</text>
</comment>
<dbReference type="RefSeq" id="WP_187793457.1">
    <property type="nucleotide sequence ID" value="NZ_JACOQL010000003.1"/>
</dbReference>
<feature type="compositionally biased region" description="Low complexity" evidence="1">
    <location>
        <begin position="277"/>
        <end position="286"/>
    </location>
</feature>
<evidence type="ECO:0000256" key="2">
    <source>
        <dbReference type="SAM" id="SignalP"/>
    </source>
</evidence>
<evidence type="ECO:0000313" key="4">
    <source>
        <dbReference type="Proteomes" id="UP000608594"/>
    </source>
</evidence>
<feature type="compositionally biased region" description="Low complexity" evidence="1">
    <location>
        <begin position="249"/>
        <end position="269"/>
    </location>
</feature>
<evidence type="ECO:0000256" key="1">
    <source>
        <dbReference type="SAM" id="MobiDB-lite"/>
    </source>
</evidence>
<feature type="region of interest" description="Disordered" evidence="1">
    <location>
        <begin position="26"/>
        <end position="53"/>
    </location>
</feature>
<feature type="compositionally biased region" description="Low complexity" evidence="1">
    <location>
        <begin position="201"/>
        <end position="241"/>
    </location>
</feature>
<accession>A0A926GD54</accession>
<feature type="compositionally biased region" description="Low complexity" evidence="1">
    <location>
        <begin position="181"/>
        <end position="193"/>
    </location>
</feature>
<keyword evidence="4" id="KW-1185">Reference proteome</keyword>
<dbReference type="AlphaFoldDB" id="A0A926GD54"/>
<feature type="signal peptide" evidence="2">
    <location>
        <begin position="1"/>
        <end position="17"/>
    </location>
</feature>
<reference evidence="3" key="1">
    <citation type="submission" date="2020-08" db="EMBL/GenBank/DDBJ databases">
        <title>Paracoccus amoyensis sp. nov., isolated from the surface seawater at coast of Xiamen, Fujian.</title>
        <authorList>
            <person name="Lyu L."/>
        </authorList>
    </citation>
    <scope>NUCLEOTIDE SEQUENCE</scope>
    <source>
        <strain evidence="3">11-3</strain>
    </source>
</reference>
<organism evidence="3 4">
    <name type="scientific">Paracoccus amoyensis</name>
    <dbReference type="NCBI Taxonomy" id="2760093"/>
    <lineage>
        <taxon>Bacteria</taxon>
        <taxon>Pseudomonadati</taxon>
        <taxon>Pseudomonadota</taxon>
        <taxon>Alphaproteobacteria</taxon>
        <taxon>Rhodobacterales</taxon>
        <taxon>Paracoccaceae</taxon>
        <taxon>Paracoccus</taxon>
    </lineage>
</organism>
<dbReference type="Proteomes" id="UP000608594">
    <property type="component" value="Unassembled WGS sequence"/>
</dbReference>
<dbReference type="EMBL" id="JACOQL010000003">
    <property type="protein sequence ID" value="MBC9246945.1"/>
    <property type="molecule type" value="Genomic_DNA"/>
</dbReference>